<feature type="compositionally biased region" description="Basic and acidic residues" evidence="1">
    <location>
        <begin position="334"/>
        <end position="346"/>
    </location>
</feature>
<dbReference type="EMBL" id="JARAOO010000010">
    <property type="protein sequence ID" value="KAJ7952549.1"/>
    <property type="molecule type" value="Genomic_DNA"/>
</dbReference>
<feature type="region of interest" description="Disordered" evidence="1">
    <location>
        <begin position="317"/>
        <end position="361"/>
    </location>
</feature>
<dbReference type="AlphaFoldDB" id="A0AAD7L6M3"/>
<keyword evidence="3" id="KW-1185">Reference proteome</keyword>
<feature type="compositionally biased region" description="Basic and acidic residues" evidence="1">
    <location>
        <begin position="33"/>
        <end position="55"/>
    </location>
</feature>
<dbReference type="PANTHER" id="PTHR34059">
    <property type="entry name" value="EXPRESSED PROTEIN"/>
    <property type="match status" value="1"/>
</dbReference>
<dbReference type="PANTHER" id="PTHR34059:SF1">
    <property type="entry name" value="EXPRESSED PROTEIN"/>
    <property type="match status" value="1"/>
</dbReference>
<organism evidence="2 3">
    <name type="scientific">Quillaja saponaria</name>
    <name type="common">Soap bark tree</name>
    <dbReference type="NCBI Taxonomy" id="32244"/>
    <lineage>
        <taxon>Eukaryota</taxon>
        <taxon>Viridiplantae</taxon>
        <taxon>Streptophyta</taxon>
        <taxon>Embryophyta</taxon>
        <taxon>Tracheophyta</taxon>
        <taxon>Spermatophyta</taxon>
        <taxon>Magnoliopsida</taxon>
        <taxon>eudicotyledons</taxon>
        <taxon>Gunneridae</taxon>
        <taxon>Pentapetalae</taxon>
        <taxon>rosids</taxon>
        <taxon>fabids</taxon>
        <taxon>Fabales</taxon>
        <taxon>Quillajaceae</taxon>
        <taxon>Quillaja</taxon>
    </lineage>
</organism>
<gene>
    <name evidence="2" type="ORF">O6P43_024379</name>
</gene>
<feature type="region of interest" description="Disordered" evidence="1">
    <location>
        <begin position="1"/>
        <end position="250"/>
    </location>
</feature>
<dbReference type="KEGG" id="qsa:O6P43_024379"/>
<evidence type="ECO:0000313" key="3">
    <source>
        <dbReference type="Proteomes" id="UP001163823"/>
    </source>
</evidence>
<comment type="caution">
    <text evidence="2">The sequence shown here is derived from an EMBL/GenBank/DDBJ whole genome shotgun (WGS) entry which is preliminary data.</text>
</comment>
<dbReference type="Pfam" id="PF05553">
    <property type="entry name" value="DUF761"/>
    <property type="match status" value="1"/>
</dbReference>
<feature type="compositionally biased region" description="Basic and acidic residues" evidence="1">
    <location>
        <begin position="194"/>
        <end position="210"/>
    </location>
</feature>
<dbReference type="Proteomes" id="UP001163823">
    <property type="component" value="Chromosome 10"/>
</dbReference>
<feature type="compositionally biased region" description="Low complexity" evidence="1">
    <location>
        <begin position="1"/>
        <end position="32"/>
    </location>
</feature>
<feature type="compositionally biased region" description="Pro residues" evidence="1">
    <location>
        <begin position="162"/>
        <end position="174"/>
    </location>
</feature>
<evidence type="ECO:0000256" key="1">
    <source>
        <dbReference type="SAM" id="MobiDB-lite"/>
    </source>
</evidence>
<accession>A0AAD7L6M3</accession>
<dbReference type="SUPFAM" id="SSF101447">
    <property type="entry name" value="Formin homology 2 domain (FH2 domain)"/>
    <property type="match status" value="1"/>
</dbReference>
<evidence type="ECO:0000313" key="2">
    <source>
        <dbReference type="EMBL" id="KAJ7952549.1"/>
    </source>
</evidence>
<name>A0AAD7L6M3_QUISA</name>
<proteinExistence type="predicted"/>
<feature type="compositionally biased region" description="Polar residues" evidence="1">
    <location>
        <begin position="177"/>
        <end position="189"/>
    </location>
</feature>
<protein>
    <submittedName>
        <fullName evidence="2">Hydroxyproline-rich glycoprotein family protein</fullName>
    </submittedName>
</protein>
<dbReference type="InterPro" id="IPR008480">
    <property type="entry name" value="DUF761_pln"/>
</dbReference>
<feature type="compositionally biased region" description="Acidic residues" evidence="1">
    <location>
        <begin position="317"/>
        <end position="328"/>
    </location>
</feature>
<sequence length="396" mass="43657">MLLNLLMNSSGSSSASLSRSNSKSGSKRFSSNSKKDLTGELGGLDHMKLEEKLKENVVLPSPIPWRSRSGRMEMKEEVENPPLHTLPPSMEEFDFSKLESRLSRSQLSHSSRSNSTSSSPKLSPSPSLASPRKLSSSPPLSSESQSKNAEDYVRKKSFYKSSPPPPPPPPPPPQMVHKSNSMKPRSSSMDDGDSYVKDFRRSFTDERKDVNWSGGDNLQGRVEGTTMAKSVRTIRGGETLGGPWRGTEIGEDAINGTVEKNPMEGEETFVGKSARKTMGYNQMSLRTDKLIGRGNVSFLSKPTFQGIPEDEKVDFIESDNETESENDEIGGSLIKKDIGRSSKNDDIAASSRVGDEGPDVDKKADEFIAKFREQIRLQRIESIKKSSAQFSRSSPR</sequence>
<reference evidence="2" key="1">
    <citation type="journal article" date="2023" name="Science">
        <title>Elucidation of the pathway for biosynthesis of saponin adjuvants from the soapbark tree.</title>
        <authorList>
            <person name="Reed J."/>
            <person name="Orme A."/>
            <person name="El-Demerdash A."/>
            <person name="Owen C."/>
            <person name="Martin L.B.B."/>
            <person name="Misra R.C."/>
            <person name="Kikuchi S."/>
            <person name="Rejzek M."/>
            <person name="Martin A.C."/>
            <person name="Harkess A."/>
            <person name="Leebens-Mack J."/>
            <person name="Louveau T."/>
            <person name="Stephenson M.J."/>
            <person name="Osbourn A."/>
        </authorList>
    </citation>
    <scope>NUCLEOTIDE SEQUENCE</scope>
    <source>
        <strain evidence="2">S10</strain>
    </source>
</reference>
<feature type="compositionally biased region" description="Low complexity" evidence="1">
    <location>
        <begin position="103"/>
        <end position="147"/>
    </location>
</feature>